<comment type="caution">
    <text evidence="3">The sequence shown here is derived from an EMBL/GenBank/DDBJ whole genome shotgun (WGS) entry which is preliminary data.</text>
</comment>
<dbReference type="GO" id="GO:0003676">
    <property type="term" value="F:nucleic acid binding"/>
    <property type="evidence" value="ECO:0007669"/>
    <property type="project" value="InterPro"/>
</dbReference>
<dbReference type="Pfam" id="PF13358">
    <property type="entry name" value="DDE_3"/>
    <property type="match status" value="1"/>
</dbReference>
<name>A0A081AMQ8_PHYNI</name>
<dbReference type="InterPro" id="IPR038717">
    <property type="entry name" value="Tc1-like_DDE_dom"/>
</dbReference>
<reference evidence="3 4" key="1">
    <citation type="submission" date="2013-11" db="EMBL/GenBank/DDBJ databases">
        <title>The Genome Sequence of Phytophthora parasitica P1976.</title>
        <authorList>
            <consortium name="The Broad Institute Genomics Platform"/>
            <person name="Russ C."/>
            <person name="Tyler B."/>
            <person name="Panabieres F."/>
            <person name="Shan W."/>
            <person name="Tripathy S."/>
            <person name="Grunwald N."/>
            <person name="Machado M."/>
            <person name="Johnson C.S."/>
            <person name="Walker B."/>
            <person name="Young S."/>
            <person name="Zeng Q."/>
            <person name="Gargeya S."/>
            <person name="Fitzgerald M."/>
            <person name="Haas B."/>
            <person name="Abouelleil A."/>
            <person name="Allen A.W."/>
            <person name="Alvarado L."/>
            <person name="Arachchi H.M."/>
            <person name="Berlin A.M."/>
            <person name="Chapman S.B."/>
            <person name="Gainer-Dewar J."/>
            <person name="Goldberg J."/>
            <person name="Griggs A."/>
            <person name="Gujja S."/>
            <person name="Hansen M."/>
            <person name="Howarth C."/>
            <person name="Imamovic A."/>
            <person name="Ireland A."/>
            <person name="Larimer J."/>
            <person name="McCowan C."/>
            <person name="Murphy C."/>
            <person name="Pearson M."/>
            <person name="Poon T.W."/>
            <person name="Priest M."/>
            <person name="Roberts A."/>
            <person name="Saif S."/>
            <person name="Shea T."/>
            <person name="Sisk P."/>
            <person name="Sykes S."/>
            <person name="Wortman J."/>
            <person name="Nusbaum C."/>
            <person name="Birren B."/>
        </authorList>
    </citation>
    <scope>NUCLEOTIDE SEQUENCE [LARGE SCALE GENOMIC DNA]</scope>
    <source>
        <strain evidence="3 4">P1976</strain>
    </source>
</reference>
<feature type="region of interest" description="Disordered" evidence="1">
    <location>
        <begin position="339"/>
        <end position="359"/>
    </location>
</feature>
<dbReference type="Proteomes" id="UP000028582">
    <property type="component" value="Unassembled WGS sequence"/>
</dbReference>
<organism evidence="3 4">
    <name type="scientific">Phytophthora nicotianae P1976</name>
    <dbReference type="NCBI Taxonomy" id="1317066"/>
    <lineage>
        <taxon>Eukaryota</taxon>
        <taxon>Sar</taxon>
        <taxon>Stramenopiles</taxon>
        <taxon>Oomycota</taxon>
        <taxon>Peronosporomycetes</taxon>
        <taxon>Peronosporales</taxon>
        <taxon>Peronosporaceae</taxon>
        <taxon>Phytophthora</taxon>
    </lineage>
</organism>
<accession>A0A081AMQ8</accession>
<sequence length="550" mass="62353">MPAAKKSSKRSKRQLSVAEFRAASAELFREDEKRKAKIARVVPPARGLDSDDEIDSPTPRYDLCVAAEGPEGVLKHTNFSQAEFDRIWERIEDFVAANWGVGRGKKPEEAPKDVFFMSVCAMKHCGKWDTVAHMFDKGSSTFQKMVRGFLEVVTPRLYELIVTSQEKMSVEKLTLSGRTFDNFKCARYATDVTFQQSNRPRGNHRESIGYYSGKHHLYGYKVEVSVLPTGLALNCTPHARGSSADITLFRENAEFHVNELKKQSSEVNLPDNDPLYDTHPDELGVDGGQVPLGRAMDGKHYRRYDYRLRAIGVDGEEEEEERQQEYRLNRRVRVETNSRRHSYADADATSRRTISEQDELSDLKGKRAVDNNTASKGSNIHVIACISEDDLVYSERRFGSFTSVECNKYIKRMLTHIGKSTPLDDVVLVADNAPCHTAIEDVFSEEPFQAAKLLRLEPYSPMLNPIENCFSTSKSMAKRFLARNRQAILQVPPHRTIKEHCEEYLKLAADILLQEAITPELCYKCSLHTMKFHAAAIQMKDMAVGVLARI</sequence>
<gene>
    <name evidence="3" type="ORF">F444_05245</name>
</gene>
<dbReference type="AlphaFoldDB" id="A0A081AMQ8"/>
<proteinExistence type="predicted"/>
<dbReference type="InterPro" id="IPR036397">
    <property type="entry name" value="RNaseH_sf"/>
</dbReference>
<feature type="domain" description="Tc1-like transposase DDE" evidence="2">
    <location>
        <begin position="347"/>
        <end position="479"/>
    </location>
</feature>
<evidence type="ECO:0000259" key="2">
    <source>
        <dbReference type="Pfam" id="PF13358"/>
    </source>
</evidence>
<evidence type="ECO:0000256" key="1">
    <source>
        <dbReference type="SAM" id="MobiDB-lite"/>
    </source>
</evidence>
<evidence type="ECO:0000313" key="4">
    <source>
        <dbReference type="Proteomes" id="UP000028582"/>
    </source>
</evidence>
<protein>
    <recommendedName>
        <fullName evidence="2">Tc1-like transposase DDE domain-containing protein</fullName>
    </recommendedName>
</protein>
<evidence type="ECO:0000313" key="3">
    <source>
        <dbReference type="EMBL" id="ETO80169.1"/>
    </source>
</evidence>
<dbReference type="Gene3D" id="3.30.420.10">
    <property type="entry name" value="Ribonuclease H-like superfamily/Ribonuclease H"/>
    <property type="match status" value="1"/>
</dbReference>
<dbReference type="OrthoDB" id="96084at2759"/>
<dbReference type="EMBL" id="ANJA01001020">
    <property type="protein sequence ID" value="ETO80169.1"/>
    <property type="molecule type" value="Genomic_DNA"/>
</dbReference>